<dbReference type="PANTHER" id="PTHR34220:SF11">
    <property type="entry name" value="SENSOR PROTEIN KINASE HPTS"/>
    <property type="match status" value="1"/>
</dbReference>
<keyword evidence="4" id="KW-0808">Transferase</keyword>
<evidence type="ECO:0000256" key="5">
    <source>
        <dbReference type="ARBA" id="ARBA00022692"/>
    </source>
</evidence>
<dbReference type="CDD" id="cd06225">
    <property type="entry name" value="HAMP"/>
    <property type="match status" value="1"/>
</dbReference>
<evidence type="ECO:0000259" key="13">
    <source>
        <dbReference type="PROSITE" id="PS50885"/>
    </source>
</evidence>
<dbReference type="Gene3D" id="6.10.340.10">
    <property type="match status" value="1"/>
</dbReference>
<evidence type="ECO:0000256" key="10">
    <source>
        <dbReference type="ARBA" id="ARBA00023012"/>
    </source>
</evidence>
<proteinExistence type="predicted"/>
<evidence type="ECO:0000256" key="1">
    <source>
        <dbReference type="ARBA" id="ARBA00004651"/>
    </source>
</evidence>
<feature type="domain" description="HAMP" evidence="13">
    <location>
        <begin position="316"/>
        <end position="368"/>
    </location>
</feature>
<keyword evidence="15" id="KW-1185">Reference proteome</keyword>
<evidence type="ECO:0000256" key="8">
    <source>
        <dbReference type="ARBA" id="ARBA00022840"/>
    </source>
</evidence>
<reference evidence="15" key="1">
    <citation type="submission" date="2015-08" db="EMBL/GenBank/DDBJ databases">
        <title>Genome sequencing project for genomic taxonomy and phylogenomics of Bacillus-like bacteria.</title>
        <authorList>
            <person name="Liu B."/>
            <person name="Wang J."/>
            <person name="Zhu Y."/>
            <person name="Liu G."/>
            <person name="Chen Q."/>
            <person name="Chen Z."/>
            <person name="Lan J."/>
            <person name="Che J."/>
            <person name="Ge C."/>
            <person name="Shi H."/>
            <person name="Pan Z."/>
            <person name="Liu X."/>
        </authorList>
    </citation>
    <scope>NUCLEOTIDE SEQUENCE [LARGE SCALE GENOMIC DNA]</scope>
    <source>
        <strain evidence="15">FJAT-22460</strain>
    </source>
</reference>
<comment type="caution">
    <text evidence="14">The sequence shown here is derived from an EMBL/GenBank/DDBJ whole genome shotgun (WGS) entry which is preliminary data.</text>
</comment>
<dbReference type="Pfam" id="PF00672">
    <property type="entry name" value="HAMP"/>
    <property type="match status" value="1"/>
</dbReference>
<evidence type="ECO:0000256" key="11">
    <source>
        <dbReference type="ARBA" id="ARBA00023136"/>
    </source>
</evidence>
<evidence type="ECO:0000256" key="2">
    <source>
        <dbReference type="ARBA" id="ARBA00022475"/>
    </source>
</evidence>
<keyword evidence="3" id="KW-0597">Phosphoprotein</keyword>
<dbReference type="InterPro" id="IPR003660">
    <property type="entry name" value="HAMP_dom"/>
</dbReference>
<dbReference type="PROSITE" id="PS50885">
    <property type="entry name" value="HAMP"/>
    <property type="match status" value="1"/>
</dbReference>
<evidence type="ECO:0000256" key="6">
    <source>
        <dbReference type="ARBA" id="ARBA00022741"/>
    </source>
</evidence>
<keyword evidence="8" id="KW-0067">ATP-binding</keyword>
<dbReference type="Gene3D" id="3.30.450.20">
    <property type="entry name" value="PAS domain"/>
    <property type="match status" value="2"/>
</dbReference>
<dbReference type="PANTHER" id="PTHR34220">
    <property type="entry name" value="SENSOR HISTIDINE KINASE YPDA"/>
    <property type="match status" value="1"/>
</dbReference>
<protein>
    <submittedName>
        <fullName evidence="14">Histidine kinase</fullName>
    </submittedName>
</protein>
<dbReference type="InterPro" id="IPR036890">
    <property type="entry name" value="HATPase_C_sf"/>
</dbReference>
<dbReference type="InterPro" id="IPR010559">
    <property type="entry name" value="Sig_transdc_His_kin_internal"/>
</dbReference>
<dbReference type="EMBL" id="LIUT01000006">
    <property type="protein sequence ID" value="KOR76881.1"/>
    <property type="molecule type" value="Genomic_DNA"/>
</dbReference>
<accession>A0A0M1N420</accession>
<comment type="subcellular location">
    <subcellularLocation>
        <location evidence="1">Cell membrane</location>
        <topology evidence="1">Multi-pass membrane protein</topology>
    </subcellularLocation>
</comment>
<keyword evidence="5 12" id="KW-0812">Transmembrane</keyword>
<evidence type="ECO:0000313" key="15">
    <source>
        <dbReference type="Proteomes" id="UP000036932"/>
    </source>
</evidence>
<evidence type="ECO:0000256" key="12">
    <source>
        <dbReference type="SAM" id="Phobius"/>
    </source>
</evidence>
<evidence type="ECO:0000256" key="3">
    <source>
        <dbReference type="ARBA" id="ARBA00022553"/>
    </source>
</evidence>
<dbReference type="AlphaFoldDB" id="A0A0M1N420"/>
<dbReference type="OrthoDB" id="9776552at2"/>
<evidence type="ECO:0000256" key="7">
    <source>
        <dbReference type="ARBA" id="ARBA00022777"/>
    </source>
</evidence>
<evidence type="ECO:0000256" key="4">
    <source>
        <dbReference type="ARBA" id="ARBA00022679"/>
    </source>
</evidence>
<dbReference type="GO" id="GO:0000155">
    <property type="term" value="F:phosphorelay sensor kinase activity"/>
    <property type="evidence" value="ECO:0007669"/>
    <property type="project" value="InterPro"/>
</dbReference>
<dbReference type="RefSeq" id="WP_054404736.1">
    <property type="nucleotide sequence ID" value="NZ_LIUT01000006.1"/>
</dbReference>
<name>A0A0M1N420_9BACL</name>
<feature type="transmembrane region" description="Helical" evidence="12">
    <location>
        <begin position="295"/>
        <end position="316"/>
    </location>
</feature>
<organism evidence="14 15">
    <name type="scientific">Paenibacillus solani</name>
    <dbReference type="NCBI Taxonomy" id="1705565"/>
    <lineage>
        <taxon>Bacteria</taxon>
        <taxon>Bacillati</taxon>
        <taxon>Bacillota</taxon>
        <taxon>Bacilli</taxon>
        <taxon>Bacillales</taxon>
        <taxon>Paenibacillaceae</taxon>
        <taxon>Paenibacillus</taxon>
    </lineage>
</organism>
<keyword evidence="2" id="KW-1003">Cell membrane</keyword>
<keyword evidence="6" id="KW-0547">Nucleotide-binding</keyword>
<keyword evidence="11 12" id="KW-0472">Membrane</keyword>
<keyword evidence="7 14" id="KW-0418">Kinase</keyword>
<dbReference type="Proteomes" id="UP000036932">
    <property type="component" value="Unassembled WGS sequence"/>
</dbReference>
<dbReference type="SMART" id="SM00304">
    <property type="entry name" value="HAMP"/>
    <property type="match status" value="1"/>
</dbReference>
<evidence type="ECO:0000256" key="9">
    <source>
        <dbReference type="ARBA" id="ARBA00022989"/>
    </source>
</evidence>
<dbReference type="GO" id="GO:0005886">
    <property type="term" value="C:plasma membrane"/>
    <property type="evidence" value="ECO:0007669"/>
    <property type="project" value="UniProtKB-SubCell"/>
</dbReference>
<dbReference type="GO" id="GO:0005524">
    <property type="term" value="F:ATP binding"/>
    <property type="evidence" value="ECO:0007669"/>
    <property type="project" value="UniProtKB-KW"/>
</dbReference>
<keyword evidence="10" id="KW-0902">Two-component regulatory system</keyword>
<dbReference type="Gene3D" id="3.30.565.10">
    <property type="entry name" value="Histidine kinase-like ATPase, C-terminal domain"/>
    <property type="match status" value="1"/>
</dbReference>
<gene>
    <name evidence="14" type="ORF">AM231_23415</name>
</gene>
<dbReference type="InterPro" id="IPR050640">
    <property type="entry name" value="Bact_2-comp_sensor_kinase"/>
</dbReference>
<dbReference type="Pfam" id="PF06580">
    <property type="entry name" value="His_kinase"/>
    <property type="match status" value="1"/>
</dbReference>
<dbReference type="SUPFAM" id="SSF55874">
    <property type="entry name" value="ATPase domain of HSP90 chaperone/DNA topoisomerase II/histidine kinase"/>
    <property type="match status" value="1"/>
</dbReference>
<sequence length="594" mass="68090">MKYRSIQSRLITFMLAVTTIPLLLSLIITFTHTRESVKEQTVNENIRLIYQGATNLMNYLHGIDRASLSVYSDPHFLSNLALDPDNHRVVAELYATLQTIVTGTPDIHQIYLHNTLTGQSTQVSSNLPRREFRQEPYRRIEEFGQGNTAIEPVHQVHNYGFPPRPADILDFEVITFYRSITNVPSPEQYALMAIDVKLDSILAICDQLYAKGEEQLYLIDDSGSIIYGPDAEQRGHVLDDPVLMEKIAQKDNGYYDGKDAMIVYEKLDLPYAPWTLVKMIPHQTLYKNSTELTSINAIIAILALFVVIFGTLWISIRITKPIKQLTSYMNQVKTGRLDVDIDVTSPDEIGILSRRFRNMMDTINNLILREYRLEIANKTNQLKALQAQIDPHFLYNTLQSIGTLALQHNVPRIYSLLSSLANMMRYNMRQSEGSVTLQDEINHVRQYLELQKQRFRDQLEITWDLEPESLTAPVPKMILQPVVENYFKHGMNTHTGTGHISITTRISDDRRLIIVVENNGASMEEAELASVRSKLEAAYNHRSDEDDDSIGLLNVWMRLNLYFNDKAELTIENAEPHGVIVTLNINTWESEHKR</sequence>
<dbReference type="SUPFAM" id="SSF158472">
    <property type="entry name" value="HAMP domain-like"/>
    <property type="match status" value="1"/>
</dbReference>
<evidence type="ECO:0000313" key="14">
    <source>
        <dbReference type="EMBL" id="KOR76881.1"/>
    </source>
</evidence>
<keyword evidence="9 12" id="KW-1133">Transmembrane helix</keyword>
<dbReference type="PATRIC" id="fig|1705565.3.peg.831"/>
<feature type="transmembrane region" description="Helical" evidence="12">
    <location>
        <begin position="12"/>
        <end position="30"/>
    </location>
</feature>